<keyword evidence="3" id="KW-0479">Metal-binding</keyword>
<keyword evidence="3" id="KW-0411">Iron-sulfur</keyword>
<evidence type="ECO:0000256" key="2">
    <source>
        <dbReference type="ARBA" id="ARBA00005806"/>
    </source>
</evidence>
<name>A6NW67_9FIRM</name>
<dbReference type="GO" id="GO:0051536">
    <property type="term" value="F:iron-sulfur cluster binding"/>
    <property type="evidence" value="ECO:0007669"/>
    <property type="project" value="UniProtKB-KW"/>
</dbReference>
<reference evidence="4 5" key="1">
    <citation type="submission" date="2007-04" db="EMBL/GenBank/DDBJ databases">
        <authorList>
            <person name="Fulton L."/>
            <person name="Clifton S."/>
            <person name="Fulton B."/>
            <person name="Xu J."/>
            <person name="Minx P."/>
            <person name="Pepin K.H."/>
            <person name="Johnson M."/>
            <person name="Thiruvilangam P."/>
            <person name="Bhonagiri V."/>
            <person name="Nash W.E."/>
            <person name="Mardis E.R."/>
            <person name="Wilson R.K."/>
        </authorList>
    </citation>
    <scope>NUCLEOTIDE SEQUENCE [LARGE SCALE GENOMIC DNA]</scope>
    <source>
        <strain evidence="4 5">ATCC 29799</strain>
    </source>
</reference>
<comment type="similarity">
    <text evidence="2">Belongs to the FldB/FldC dehydratase alpha/beta subunit family.</text>
</comment>
<dbReference type="EMBL" id="AAXG02000015">
    <property type="protein sequence ID" value="EDM99724.1"/>
    <property type="molecule type" value="Genomic_DNA"/>
</dbReference>
<evidence type="ECO:0000256" key="3">
    <source>
        <dbReference type="ARBA" id="ARBA00023014"/>
    </source>
</evidence>
<dbReference type="Gene3D" id="1.20.1270.370">
    <property type="match status" value="1"/>
</dbReference>
<sequence length="398" mass="45160">MKPWKREMSEMEQTSIKLPADFETYGEARKAGFLRMKQLKDQGARVVGMFCSFVPTELVYAAGALPVGLCAFTEEPIPAAEANLPRNLCPLIKASYGFALTDTCPYFYFSDLVVGETTCDGKKKMFELLNEIKDTYVMQLPHSRDEAALSFWRDQIIAFKEKLEAFYGITITEDDIRQAIRKKNRERDVMRRYLELGKLNPAPMSGYEMGTRVDAGSFSFDLDQRCDEIEARTAEVLEQWKASKDSLPTDRPRLLVTGCPNAGVRDKIIKAVEELGADVVAFDTCNGIREKVEKVDESDPDVYHALAVKYLNINCSVMSPNESRREYIGEMIDSYAVDGVIEIVLQSCHTYDVEAFFIRRFVTQEKGLPYLNIETDYSQSDKGQINTRLAAFLETIEK</sequence>
<keyword evidence="5" id="KW-1185">Reference proteome</keyword>
<dbReference type="InterPro" id="IPR010327">
    <property type="entry name" value="FldB/FldC_alpha/beta"/>
</dbReference>
<dbReference type="Gene3D" id="3.40.50.11890">
    <property type="match status" value="1"/>
</dbReference>
<accession>A6NW67</accession>
<proteinExistence type="inferred from homology"/>
<dbReference type="Gene3D" id="3.40.50.11900">
    <property type="match status" value="1"/>
</dbReference>
<comment type="caution">
    <text evidence="4">The sequence shown here is derived from an EMBL/GenBank/DDBJ whole genome shotgun (WGS) entry which is preliminary data.</text>
</comment>
<organism evidence="4 5">
    <name type="scientific">Pseudoflavonifractor capillosus ATCC 29799</name>
    <dbReference type="NCBI Taxonomy" id="411467"/>
    <lineage>
        <taxon>Bacteria</taxon>
        <taxon>Bacillati</taxon>
        <taxon>Bacillota</taxon>
        <taxon>Clostridia</taxon>
        <taxon>Eubacteriales</taxon>
        <taxon>Oscillospiraceae</taxon>
        <taxon>Pseudoflavonifractor</taxon>
    </lineage>
</organism>
<dbReference type="InterPro" id="IPR047678">
    <property type="entry name" value="YjiM-like"/>
</dbReference>
<dbReference type="NCBIfam" id="NF040772">
    <property type="entry name" value="double_cubane"/>
    <property type="match status" value="1"/>
</dbReference>
<protein>
    <submittedName>
        <fullName evidence="4">2-hydroxyglutaryl-CoA dehydratase, D-component</fullName>
    </submittedName>
</protein>
<keyword evidence="3" id="KW-0408">Iron</keyword>
<gene>
    <name evidence="4" type="ORF">BACCAP_02460</name>
</gene>
<dbReference type="GO" id="GO:0016836">
    <property type="term" value="F:hydro-lyase activity"/>
    <property type="evidence" value="ECO:0007669"/>
    <property type="project" value="UniProtKB-ARBA"/>
</dbReference>
<dbReference type="PANTHER" id="PTHR30548">
    <property type="entry name" value="2-HYDROXYGLUTARYL-COA DEHYDRATASE, D-COMPONENT-RELATED"/>
    <property type="match status" value="1"/>
</dbReference>
<reference evidence="4 5" key="2">
    <citation type="submission" date="2007-06" db="EMBL/GenBank/DDBJ databases">
        <title>Draft genome sequence of Pseudoflavonifractor capillosus ATCC 29799.</title>
        <authorList>
            <person name="Sudarsanam P."/>
            <person name="Ley R."/>
            <person name="Guruge J."/>
            <person name="Turnbaugh P.J."/>
            <person name="Mahowald M."/>
            <person name="Liep D."/>
            <person name="Gordon J."/>
        </authorList>
    </citation>
    <scope>NUCLEOTIDE SEQUENCE [LARGE SCALE GENOMIC DNA]</scope>
    <source>
        <strain evidence="4 5">ATCC 29799</strain>
    </source>
</reference>
<dbReference type="STRING" id="411467.BACCAP_02460"/>
<evidence type="ECO:0000313" key="5">
    <source>
        <dbReference type="Proteomes" id="UP000003639"/>
    </source>
</evidence>
<dbReference type="eggNOG" id="COG1775">
    <property type="taxonomic scope" value="Bacteria"/>
</dbReference>
<evidence type="ECO:0000256" key="1">
    <source>
        <dbReference type="ARBA" id="ARBA00001966"/>
    </source>
</evidence>
<dbReference type="Proteomes" id="UP000003639">
    <property type="component" value="Unassembled WGS sequence"/>
</dbReference>
<dbReference type="AlphaFoldDB" id="A6NW67"/>
<evidence type="ECO:0000313" key="4">
    <source>
        <dbReference type="EMBL" id="EDM99724.1"/>
    </source>
</evidence>
<dbReference type="Pfam" id="PF06050">
    <property type="entry name" value="HGD-D"/>
    <property type="match status" value="1"/>
</dbReference>
<comment type="cofactor">
    <cofactor evidence="1">
        <name>[4Fe-4S] cluster</name>
        <dbReference type="ChEBI" id="CHEBI:49883"/>
    </cofactor>
</comment>
<dbReference type="PANTHER" id="PTHR30548:SF6">
    <property type="entry name" value="DEHYDRATASE SUBUNIT YJIM-RELATED"/>
    <property type="match status" value="1"/>
</dbReference>